<evidence type="ECO:0000256" key="12">
    <source>
        <dbReference type="SAM" id="MobiDB-lite"/>
    </source>
</evidence>
<dbReference type="FunFam" id="3.30.160.60:FF:000352">
    <property type="entry name" value="zinc finger protein 3 homolog"/>
    <property type="match status" value="1"/>
</dbReference>
<evidence type="ECO:0000256" key="8">
    <source>
        <dbReference type="ARBA" id="ARBA00023125"/>
    </source>
</evidence>
<evidence type="ECO:0000259" key="13">
    <source>
        <dbReference type="PROSITE" id="PS50157"/>
    </source>
</evidence>
<dbReference type="InterPro" id="IPR050331">
    <property type="entry name" value="Zinc_finger"/>
</dbReference>
<dbReference type="GO" id="GO:0005654">
    <property type="term" value="C:nucleoplasm"/>
    <property type="evidence" value="ECO:0007669"/>
    <property type="project" value="UniProtKB-ARBA"/>
</dbReference>
<dbReference type="FunFam" id="3.30.160.60:FF:002343">
    <property type="entry name" value="Zinc finger protein 33A"/>
    <property type="match status" value="2"/>
</dbReference>
<protein>
    <submittedName>
        <fullName evidence="15">Uncharacterized protein</fullName>
    </submittedName>
</protein>
<dbReference type="GO" id="GO:0008270">
    <property type="term" value="F:zinc ion binding"/>
    <property type="evidence" value="ECO:0007669"/>
    <property type="project" value="UniProtKB-KW"/>
</dbReference>
<evidence type="ECO:0000256" key="3">
    <source>
        <dbReference type="ARBA" id="ARBA00022723"/>
    </source>
</evidence>
<keyword evidence="4" id="KW-0677">Repeat</keyword>
<dbReference type="InterPro" id="IPR001909">
    <property type="entry name" value="KRAB"/>
</dbReference>
<proteinExistence type="inferred from homology"/>
<feature type="domain" description="C2H2-type" evidence="13">
    <location>
        <begin position="402"/>
        <end position="429"/>
    </location>
</feature>
<feature type="domain" description="C2H2-type" evidence="13">
    <location>
        <begin position="290"/>
        <end position="317"/>
    </location>
</feature>
<evidence type="ECO:0000256" key="9">
    <source>
        <dbReference type="ARBA" id="ARBA00023163"/>
    </source>
</evidence>
<dbReference type="PROSITE" id="PS00028">
    <property type="entry name" value="ZINC_FINGER_C2H2_1"/>
    <property type="match status" value="7"/>
</dbReference>
<evidence type="ECO:0000256" key="4">
    <source>
        <dbReference type="ARBA" id="ARBA00022737"/>
    </source>
</evidence>
<dbReference type="CDD" id="cd07765">
    <property type="entry name" value="KRAB_A-box"/>
    <property type="match status" value="1"/>
</dbReference>
<accession>A0A7J7S5F4</accession>
<dbReference type="Gene3D" id="6.10.140.140">
    <property type="match status" value="1"/>
</dbReference>
<name>A0A7J7S5F4_PIPKU</name>
<evidence type="ECO:0000256" key="5">
    <source>
        <dbReference type="ARBA" id="ARBA00022771"/>
    </source>
</evidence>
<dbReference type="InterPro" id="IPR013087">
    <property type="entry name" value="Znf_C2H2_type"/>
</dbReference>
<dbReference type="FunFam" id="3.30.160.60:FF:000666">
    <property type="entry name" value="RB-associated KRAB zinc finger protein-like"/>
    <property type="match status" value="1"/>
</dbReference>
<dbReference type="SMART" id="SM00355">
    <property type="entry name" value="ZnF_C2H2"/>
    <property type="match status" value="7"/>
</dbReference>
<evidence type="ECO:0000256" key="2">
    <source>
        <dbReference type="ARBA" id="ARBA00006991"/>
    </source>
</evidence>
<dbReference type="Pfam" id="PF00096">
    <property type="entry name" value="zf-C2H2"/>
    <property type="match status" value="7"/>
</dbReference>
<feature type="compositionally biased region" description="Basic and acidic residues" evidence="12">
    <location>
        <begin position="232"/>
        <end position="256"/>
    </location>
</feature>
<evidence type="ECO:0000256" key="6">
    <source>
        <dbReference type="ARBA" id="ARBA00022833"/>
    </source>
</evidence>
<dbReference type="Gene3D" id="3.30.160.60">
    <property type="entry name" value="Classic Zinc Finger"/>
    <property type="match status" value="7"/>
</dbReference>
<feature type="domain" description="C2H2-type" evidence="13">
    <location>
        <begin position="430"/>
        <end position="457"/>
    </location>
</feature>
<keyword evidence="16" id="KW-1185">Reference proteome</keyword>
<comment type="caution">
    <text evidence="15">The sequence shown here is derived from an EMBL/GenBank/DDBJ whole genome shotgun (WGS) entry which is preliminary data.</text>
</comment>
<dbReference type="SMART" id="SM00349">
    <property type="entry name" value="KRAB"/>
    <property type="match status" value="1"/>
</dbReference>
<evidence type="ECO:0000256" key="7">
    <source>
        <dbReference type="ARBA" id="ARBA00023015"/>
    </source>
</evidence>
<feature type="domain" description="C2H2-type" evidence="13">
    <location>
        <begin position="346"/>
        <end position="373"/>
    </location>
</feature>
<keyword evidence="7" id="KW-0805">Transcription regulation</keyword>
<dbReference type="InterPro" id="IPR036051">
    <property type="entry name" value="KRAB_dom_sf"/>
</dbReference>
<dbReference type="PANTHER" id="PTHR16515">
    <property type="entry name" value="PR DOMAIN ZINC FINGER PROTEIN"/>
    <property type="match status" value="1"/>
</dbReference>
<dbReference type="InterPro" id="IPR036236">
    <property type="entry name" value="Znf_C2H2_sf"/>
</dbReference>
<dbReference type="SUPFAM" id="SSF57667">
    <property type="entry name" value="beta-beta-alpha zinc fingers"/>
    <property type="match status" value="4"/>
</dbReference>
<dbReference type="FunFam" id="3.30.160.60:FF:001498">
    <property type="entry name" value="Zinc finger protein 404"/>
    <property type="match status" value="1"/>
</dbReference>
<keyword evidence="3" id="KW-0479">Metal-binding</keyword>
<dbReference type="GO" id="GO:0006355">
    <property type="term" value="P:regulation of DNA-templated transcription"/>
    <property type="evidence" value="ECO:0007669"/>
    <property type="project" value="InterPro"/>
</dbReference>
<evidence type="ECO:0000313" key="16">
    <source>
        <dbReference type="Proteomes" id="UP000558488"/>
    </source>
</evidence>
<dbReference type="GO" id="GO:0003677">
    <property type="term" value="F:DNA binding"/>
    <property type="evidence" value="ECO:0007669"/>
    <property type="project" value="UniProtKB-KW"/>
</dbReference>
<feature type="domain" description="C2H2-type" evidence="13">
    <location>
        <begin position="374"/>
        <end position="401"/>
    </location>
</feature>
<dbReference type="SUPFAM" id="SSF109640">
    <property type="entry name" value="KRAB domain (Kruppel-associated box)"/>
    <property type="match status" value="1"/>
</dbReference>
<dbReference type="FunFam" id="3.30.160.60:FF:000557">
    <property type="entry name" value="zinc finger and SCAN domain-containing protein 29"/>
    <property type="match status" value="1"/>
</dbReference>
<keyword evidence="8" id="KW-0238">DNA-binding</keyword>
<gene>
    <name evidence="15" type="ORF">mPipKuh1_019332</name>
</gene>
<keyword evidence="9" id="KW-0804">Transcription</keyword>
<evidence type="ECO:0000256" key="11">
    <source>
        <dbReference type="PROSITE-ProRule" id="PRU00042"/>
    </source>
</evidence>
<dbReference type="PANTHER" id="PTHR16515:SF49">
    <property type="entry name" value="GASTRULA ZINC FINGER PROTEIN XLCGF49.1-LIKE-RELATED"/>
    <property type="match status" value="1"/>
</dbReference>
<keyword evidence="6" id="KW-0862">Zinc</keyword>
<comment type="similarity">
    <text evidence="2">Belongs to the krueppel C2H2-type zinc-finger protein family.</text>
</comment>
<feature type="domain" description="KRAB" evidence="14">
    <location>
        <begin position="3"/>
        <end position="74"/>
    </location>
</feature>
<dbReference type="EMBL" id="JACAGB010000050">
    <property type="protein sequence ID" value="KAF6283572.1"/>
    <property type="molecule type" value="Genomic_DNA"/>
</dbReference>
<dbReference type="AlphaFoldDB" id="A0A7J7S5F4"/>
<dbReference type="EMBL" id="JACAGB010000050">
    <property type="protein sequence ID" value="KAF6283573.1"/>
    <property type="molecule type" value="Genomic_DNA"/>
</dbReference>
<feature type="region of interest" description="Disordered" evidence="12">
    <location>
        <begin position="194"/>
        <end position="259"/>
    </location>
</feature>
<keyword evidence="10" id="KW-0539">Nucleus</keyword>
<keyword evidence="5 11" id="KW-0863">Zinc-finger</keyword>
<dbReference type="Pfam" id="PF01352">
    <property type="entry name" value="KRAB"/>
    <property type="match status" value="1"/>
</dbReference>
<comment type="subcellular location">
    <subcellularLocation>
        <location evidence="1">Nucleus</location>
    </subcellularLocation>
</comment>
<evidence type="ECO:0000256" key="10">
    <source>
        <dbReference type="ARBA" id="ARBA00023242"/>
    </source>
</evidence>
<dbReference type="PROSITE" id="PS50157">
    <property type="entry name" value="ZINC_FINGER_C2H2_2"/>
    <property type="match status" value="7"/>
</dbReference>
<sequence length="457" mass="51457">MDVNFEDVAITFSQEEWGLLDEAQRRLYCNAMLEAFALVSSVGCWRNTEGEEACSEQSVSIRGESRIRTCKTAPATQRTLLCTRCVSVLKDILRLTESQAPYFEQKASRGDTCGRGFCFGANPHRPRQDCSGENPWRGATDGVSFMTGFYVSALPSTHREVGIDLHAFSEFLQHQNPLHAEEPHGGTEISQAFLKRKSHRARGEDEKAASHNQEAVPSHRCAVNLHRPRGVHTREKSHVRIDRGKKPSRPKPDGARTRGTSVECRECGKRFRCNSLLLKHTRVHTGEKPYPCGDCGRSFAQTSHLLQHRRVHSGEKPFECPACGKAFSHRSTLTEHQTVHSGERPYACSECGKAFRSNSHFRYHRRVHTGEKPFACEDCGKAFRQNSALTEHQRVHTGERPYACGDCGKSFGNVSNLIKHHRVHTGERPHECTECGKSFCYRSALLRHRSVHTGEKP</sequence>
<dbReference type="PROSITE" id="PS50805">
    <property type="entry name" value="KRAB"/>
    <property type="match status" value="1"/>
</dbReference>
<evidence type="ECO:0000256" key="1">
    <source>
        <dbReference type="ARBA" id="ARBA00004123"/>
    </source>
</evidence>
<reference evidence="15 16" key="1">
    <citation type="journal article" date="2020" name="Nature">
        <title>Six reference-quality genomes reveal evolution of bat adaptations.</title>
        <authorList>
            <person name="Jebb D."/>
            <person name="Huang Z."/>
            <person name="Pippel M."/>
            <person name="Hughes G.M."/>
            <person name="Lavrichenko K."/>
            <person name="Devanna P."/>
            <person name="Winkler S."/>
            <person name="Jermiin L.S."/>
            <person name="Skirmuntt E.C."/>
            <person name="Katzourakis A."/>
            <person name="Burkitt-Gray L."/>
            <person name="Ray D.A."/>
            <person name="Sullivan K.A.M."/>
            <person name="Roscito J.G."/>
            <person name="Kirilenko B.M."/>
            <person name="Davalos L.M."/>
            <person name="Corthals A.P."/>
            <person name="Power M.L."/>
            <person name="Jones G."/>
            <person name="Ransome R.D."/>
            <person name="Dechmann D.K.N."/>
            <person name="Locatelli A.G."/>
            <person name="Puechmaille S.J."/>
            <person name="Fedrigo O."/>
            <person name="Jarvis E.D."/>
            <person name="Hiller M."/>
            <person name="Vernes S.C."/>
            <person name="Myers E.W."/>
            <person name="Teeling E.C."/>
        </authorList>
    </citation>
    <scope>NUCLEOTIDE SEQUENCE [LARGE SCALE GENOMIC DNA]</scope>
    <source>
        <strain evidence="15">MPipKuh1</strain>
        <tissue evidence="15">Flight muscle</tissue>
    </source>
</reference>
<evidence type="ECO:0000259" key="14">
    <source>
        <dbReference type="PROSITE" id="PS50805"/>
    </source>
</evidence>
<feature type="domain" description="C2H2-type" evidence="13">
    <location>
        <begin position="262"/>
        <end position="289"/>
    </location>
</feature>
<dbReference type="Proteomes" id="UP000558488">
    <property type="component" value="Unassembled WGS sequence"/>
</dbReference>
<evidence type="ECO:0000313" key="15">
    <source>
        <dbReference type="EMBL" id="KAF6283573.1"/>
    </source>
</evidence>
<organism evidence="15 16">
    <name type="scientific">Pipistrellus kuhlii</name>
    <name type="common">Kuhl's pipistrelle</name>
    <dbReference type="NCBI Taxonomy" id="59472"/>
    <lineage>
        <taxon>Eukaryota</taxon>
        <taxon>Metazoa</taxon>
        <taxon>Chordata</taxon>
        <taxon>Craniata</taxon>
        <taxon>Vertebrata</taxon>
        <taxon>Euteleostomi</taxon>
        <taxon>Mammalia</taxon>
        <taxon>Eutheria</taxon>
        <taxon>Laurasiatheria</taxon>
        <taxon>Chiroptera</taxon>
        <taxon>Yangochiroptera</taxon>
        <taxon>Vespertilionidae</taxon>
        <taxon>Pipistrellus</taxon>
    </lineage>
</organism>
<feature type="domain" description="C2H2-type" evidence="13">
    <location>
        <begin position="318"/>
        <end position="345"/>
    </location>
</feature>
<dbReference type="FunFam" id="3.30.160.60:FF:002716">
    <property type="entry name" value="Zinc finger protein 212"/>
    <property type="match status" value="1"/>
</dbReference>